<feature type="domain" description="MazG C-terminal" evidence="1">
    <location>
        <begin position="197"/>
        <end position="380"/>
    </location>
</feature>
<dbReference type="AlphaFoldDB" id="A0A410GBC3"/>
<sequence>MAKDTDYPSGSVVLTKYAADVLPTDILQPDDINRALMGLYGEVGGIMSSAKKHVREGDAYPGFRRAAEEEFGDTLWYFNAVCRRANAPLEQIFAEAATGPSFATTCAASGATPGSVAHVATPIDAGHIDESLFNLGLRAAELLRQPQRLRDEGRPKLVEFARTYLRALHSSNLVFADVVRRNISKTRGAFIEPNPNELPTFDDEFNEEERLPNDFRIRISQRNAGRSYLQWNDVFIGDPLTDNVGDPDGYRFHDVFHLAHAAILHWSPVFRALIKQKRKSKGRFDEEQDSGRAIVVEEGLTAWIFMRAKELNYFEGQKKVSFDILKTIEEFTSGYEVSRCPVKLWERAILDGYAVFRQIRDAKGGWVIGNRTTRTICFEPL</sequence>
<dbReference type="KEGG" id="pus:CKA81_06915"/>
<dbReference type="Pfam" id="PF18722">
    <property type="entry name" value="MazG_C"/>
    <property type="match status" value="1"/>
</dbReference>
<dbReference type="Gene3D" id="1.10.287.1080">
    <property type="entry name" value="MazG-like"/>
    <property type="match status" value="1"/>
</dbReference>
<dbReference type="InterPro" id="IPR011379">
    <property type="entry name" value="MazG-related_GP37"/>
</dbReference>
<dbReference type="RefSeq" id="WP_128354637.1">
    <property type="nucleotide sequence ID" value="NZ_CP022987.1"/>
</dbReference>
<name>A0A410GBC3_9BURK</name>
<dbReference type="CDD" id="cd11541">
    <property type="entry name" value="NTP-PPase_u4"/>
    <property type="match status" value="1"/>
</dbReference>
<proteinExistence type="predicted"/>
<dbReference type="OrthoDB" id="5953925at2"/>
<dbReference type="EMBL" id="CP022987">
    <property type="protein sequence ID" value="QAA93595.1"/>
    <property type="molecule type" value="Genomic_DNA"/>
</dbReference>
<accession>A0A410GBC3</accession>
<evidence type="ECO:0000259" key="1">
    <source>
        <dbReference type="Pfam" id="PF18722"/>
    </source>
</evidence>
<evidence type="ECO:0000313" key="3">
    <source>
        <dbReference type="Proteomes" id="UP000283474"/>
    </source>
</evidence>
<protein>
    <submittedName>
        <fullName evidence="2">Pyrophosphatase</fullName>
    </submittedName>
</protein>
<dbReference type="InterPro" id="IPR041407">
    <property type="entry name" value="MazG_C"/>
</dbReference>
<organism evidence="2 3">
    <name type="scientific">Pollutimonas thiosulfatoxidans</name>
    <dbReference type="NCBI Taxonomy" id="2028345"/>
    <lineage>
        <taxon>Bacteria</taxon>
        <taxon>Pseudomonadati</taxon>
        <taxon>Pseudomonadota</taxon>
        <taxon>Betaproteobacteria</taxon>
        <taxon>Burkholderiales</taxon>
        <taxon>Alcaligenaceae</taxon>
        <taxon>Pollutimonas</taxon>
    </lineage>
</organism>
<dbReference type="SUPFAM" id="SSF101386">
    <property type="entry name" value="all-alpha NTP pyrophosphatases"/>
    <property type="match status" value="1"/>
</dbReference>
<evidence type="ECO:0000313" key="2">
    <source>
        <dbReference type="EMBL" id="QAA93595.1"/>
    </source>
</evidence>
<gene>
    <name evidence="2" type="ORF">CKA81_06915</name>
</gene>
<reference evidence="2 3" key="1">
    <citation type="submission" date="2017-08" db="EMBL/GenBank/DDBJ databases">
        <authorList>
            <person name="Park S.-J."/>
            <person name="Kim H."/>
        </authorList>
    </citation>
    <scope>NUCLEOTIDE SEQUENCE [LARGE SCALE GENOMIC DNA]</scope>
    <source>
        <strain evidence="3">ye3</strain>
    </source>
</reference>
<keyword evidence="3" id="KW-1185">Reference proteome</keyword>
<dbReference type="Proteomes" id="UP000283474">
    <property type="component" value="Chromosome"/>
</dbReference>